<protein>
    <submittedName>
        <fullName evidence="2">Uncharacterized protein</fullName>
    </submittedName>
</protein>
<keyword evidence="1" id="KW-0472">Membrane</keyword>
<comment type="caution">
    <text evidence="2">The sequence shown here is derived from an EMBL/GenBank/DDBJ whole genome shotgun (WGS) entry which is preliminary data.</text>
</comment>
<name>A0A3R9PKL9_9CREN</name>
<reference evidence="2 3" key="1">
    <citation type="submission" date="2018-10" db="EMBL/GenBank/DDBJ databases">
        <title>Co-occurring genomic capacity for anaerobic methane metabolism and dissimilatory sulfite reduction discovered in the Korarchaeota.</title>
        <authorList>
            <person name="Mckay L.J."/>
            <person name="Dlakic M."/>
            <person name="Fields M.W."/>
            <person name="Delmont T.O."/>
            <person name="Eren A.M."/>
            <person name="Jay Z.J."/>
            <person name="Klingelsmith K.B."/>
            <person name="Rusch D.B."/>
            <person name="Inskeep W.P."/>
        </authorList>
    </citation>
    <scope>NUCLEOTIDE SEQUENCE [LARGE SCALE GENOMIC DNA]</scope>
    <source>
        <strain evidence="2 3">MDKW</strain>
    </source>
</reference>
<keyword evidence="1" id="KW-1133">Transmembrane helix</keyword>
<evidence type="ECO:0000313" key="3">
    <source>
        <dbReference type="Proteomes" id="UP000277582"/>
    </source>
</evidence>
<dbReference type="RefSeq" id="WP_125670044.1">
    <property type="nucleotide sequence ID" value="NZ_RCOS01000007.1"/>
</dbReference>
<gene>
    <name evidence="2" type="ORF">D6D85_00325</name>
</gene>
<dbReference type="AlphaFoldDB" id="A0A3R9PKL9"/>
<accession>A0A3R9PKL9</accession>
<feature type="transmembrane region" description="Helical" evidence="1">
    <location>
        <begin position="35"/>
        <end position="55"/>
    </location>
</feature>
<dbReference type="EMBL" id="RCOS01000007">
    <property type="protein sequence ID" value="RSN79015.1"/>
    <property type="molecule type" value="Genomic_DNA"/>
</dbReference>
<proteinExistence type="predicted"/>
<organism evidence="2 3">
    <name type="scientific">Candidatus Methanodesulfokora washburnensis</name>
    <dbReference type="NCBI Taxonomy" id="2478471"/>
    <lineage>
        <taxon>Archaea</taxon>
        <taxon>Thermoproteota</taxon>
        <taxon>Candidatus Korarchaeia</taxon>
        <taxon>Candidatus Korarchaeia incertae sedis</taxon>
        <taxon>Candidatus Methanodesulfokora</taxon>
    </lineage>
</organism>
<keyword evidence="3" id="KW-1185">Reference proteome</keyword>
<evidence type="ECO:0000256" key="1">
    <source>
        <dbReference type="SAM" id="Phobius"/>
    </source>
</evidence>
<evidence type="ECO:0000313" key="2">
    <source>
        <dbReference type="EMBL" id="RSN79015.1"/>
    </source>
</evidence>
<feature type="transmembrane region" description="Helical" evidence="1">
    <location>
        <begin position="7"/>
        <end position="29"/>
    </location>
</feature>
<keyword evidence="1" id="KW-0812">Transmembrane</keyword>
<sequence length="70" mass="7590">MDVLNLWMVFLVLVSLGLGMALGASLLLYTDATTTFTAITGVLVSSFGIALVLFYKLTREKKEEGYGIRG</sequence>
<dbReference type="Proteomes" id="UP000277582">
    <property type="component" value="Unassembled WGS sequence"/>
</dbReference>